<proteinExistence type="predicted"/>
<evidence type="ECO:0000313" key="2">
    <source>
        <dbReference type="Proteomes" id="UP000466396"/>
    </source>
</evidence>
<dbReference type="KEGG" id="mlj:MLAC_25690"/>
<evidence type="ECO:0000313" key="1">
    <source>
        <dbReference type="EMBL" id="BBX97275.1"/>
    </source>
</evidence>
<dbReference type="EMBL" id="AP022581">
    <property type="protein sequence ID" value="BBX97275.1"/>
    <property type="molecule type" value="Genomic_DNA"/>
</dbReference>
<protein>
    <submittedName>
        <fullName evidence="1">Uncharacterized protein</fullName>
    </submittedName>
</protein>
<keyword evidence="2" id="KW-1185">Reference proteome</keyword>
<dbReference type="Proteomes" id="UP000466396">
    <property type="component" value="Chromosome"/>
</dbReference>
<gene>
    <name evidence="1" type="ORF">MLAC_25690</name>
</gene>
<reference evidence="1 2" key="1">
    <citation type="journal article" date="2019" name="Emerg. Microbes Infect.">
        <title>Comprehensive subspecies identification of 175 nontuberculous mycobacteria species based on 7547 genomic profiles.</title>
        <authorList>
            <person name="Matsumoto Y."/>
            <person name="Kinjo T."/>
            <person name="Motooka D."/>
            <person name="Nabeya D."/>
            <person name="Jung N."/>
            <person name="Uechi K."/>
            <person name="Horii T."/>
            <person name="Iida T."/>
            <person name="Fujita J."/>
            <person name="Nakamura S."/>
        </authorList>
    </citation>
    <scope>NUCLEOTIDE SEQUENCE [LARGE SCALE GENOMIC DNA]</scope>
    <source>
        <strain evidence="1 2">JCM 15657</strain>
    </source>
</reference>
<sequence length="78" mass="8335">MRWLAVRVSVSMAVWLGVASTQGVSLSGLHMPGAASLANTASRVARNSGVIIPRSSDMPSDCWLPNLSPRRRARSSSR</sequence>
<dbReference type="AlphaFoldDB" id="A0A7I7NKU3"/>
<accession>A0A7I7NKU3</accession>
<name>A0A7I7NKU3_9MYCO</name>
<organism evidence="1 2">
    <name type="scientific">Mycobacterium lacus</name>
    <dbReference type="NCBI Taxonomy" id="169765"/>
    <lineage>
        <taxon>Bacteria</taxon>
        <taxon>Bacillati</taxon>
        <taxon>Actinomycetota</taxon>
        <taxon>Actinomycetes</taxon>
        <taxon>Mycobacteriales</taxon>
        <taxon>Mycobacteriaceae</taxon>
        <taxon>Mycobacterium</taxon>
    </lineage>
</organism>